<protein>
    <recommendedName>
        <fullName evidence="24">Dynein heavy chain family protein</fullName>
    </recommendedName>
</protein>
<evidence type="ECO:0000259" key="17">
    <source>
        <dbReference type="Pfam" id="PF12781"/>
    </source>
</evidence>
<dbReference type="Gene3D" id="1.20.920.20">
    <property type="match status" value="1"/>
</dbReference>
<dbReference type="InterPro" id="IPR004273">
    <property type="entry name" value="Dynein_heavy_D6_P-loop"/>
</dbReference>
<feature type="compositionally biased region" description="Acidic residues" evidence="11">
    <location>
        <begin position="2534"/>
        <end position="2548"/>
    </location>
</feature>
<dbReference type="InterPro" id="IPR013602">
    <property type="entry name" value="Dynein_heavy_linker"/>
</dbReference>
<dbReference type="Pfam" id="PF12781">
    <property type="entry name" value="AAA_9"/>
    <property type="match status" value="1"/>
</dbReference>
<keyword evidence="2" id="KW-0963">Cytoplasm</keyword>
<dbReference type="Pfam" id="PF03028">
    <property type="entry name" value="Dynein_heavy"/>
    <property type="match status" value="1"/>
</dbReference>
<feature type="domain" description="Dynein heavy chain linker" evidence="13">
    <location>
        <begin position="806"/>
        <end position="1205"/>
    </location>
</feature>
<dbReference type="InterPro" id="IPR042228">
    <property type="entry name" value="Dynein_linker_3"/>
</dbReference>
<dbReference type="InterPro" id="IPR041228">
    <property type="entry name" value="Dynein_C"/>
</dbReference>
<keyword evidence="3" id="KW-0493">Microtubule</keyword>
<dbReference type="Pfam" id="PF12780">
    <property type="entry name" value="AAA_8"/>
    <property type="match status" value="1"/>
</dbReference>
<feature type="compositionally biased region" description="Low complexity" evidence="11">
    <location>
        <begin position="303"/>
        <end position="314"/>
    </location>
</feature>
<evidence type="ECO:0000256" key="3">
    <source>
        <dbReference type="ARBA" id="ARBA00022701"/>
    </source>
</evidence>
<dbReference type="InterPro" id="IPR043157">
    <property type="entry name" value="Dynein_AAA1S"/>
</dbReference>
<evidence type="ECO:0000256" key="10">
    <source>
        <dbReference type="SAM" id="Coils"/>
    </source>
</evidence>
<dbReference type="Pfam" id="PF08393">
    <property type="entry name" value="DHC_N2"/>
    <property type="match status" value="1"/>
</dbReference>
<dbReference type="SUPFAM" id="SSF52540">
    <property type="entry name" value="P-loop containing nucleoside triphosphate hydrolases"/>
    <property type="match status" value="4"/>
</dbReference>
<feature type="domain" description="Dynein heavy chain AAA module D4" evidence="16">
    <location>
        <begin position="2318"/>
        <end position="2606"/>
    </location>
</feature>
<comment type="caution">
    <text evidence="22">The sequence shown here is derived from an EMBL/GenBank/DDBJ whole genome shotgun (WGS) entry which is preliminary data.</text>
</comment>
<dbReference type="InterPro" id="IPR024317">
    <property type="entry name" value="Dynein_heavy_chain_D4_dom"/>
</dbReference>
<dbReference type="PANTHER" id="PTHR45703:SF36">
    <property type="entry name" value="DYNEIN HEAVY CHAIN, CYTOPLASMIC"/>
    <property type="match status" value="1"/>
</dbReference>
<dbReference type="Pfam" id="PF22597">
    <property type="entry name" value="DYN_lid"/>
    <property type="match status" value="1"/>
</dbReference>
<keyword evidence="6" id="KW-0243">Dynein</keyword>
<name>A0ABR2HF94_9EUKA</name>
<accession>A0ABR2HF94</accession>
<evidence type="ECO:0000256" key="5">
    <source>
        <dbReference type="ARBA" id="ARBA00022840"/>
    </source>
</evidence>
<keyword evidence="9" id="KW-0206">Cytoskeleton</keyword>
<evidence type="ECO:0000256" key="9">
    <source>
        <dbReference type="ARBA" id="ARBA00023212"/>
    </source>
</evidence>
<feature type="domain" description="Dynein 2 heavy chain 1 cytoplasmic ATPase lid" evidence="21">
    <location>
        <begin position="2164"/>
        <end position="2244"/>
    </location>
</feature>
<evidence type="ECO:0000313" key="22">
    <source>
        <dbReference type="EMBL" id="KAK8845027.1"/>
    </source>
</evidence>
<dbReference type="Gene3D" id="1.10.8.1220">
    <property type="match status" value="1"/>
</dbReference>
<dbReference type="Proteomes" id="UP001470230">
    <property type="component" value="Unassembled WGS sequence"/>
</dbReference>
<evidence type="ECO:0000259" key="15">
    <source>
        <dbReference type="Pfam" id="PF12777"/>
    </source>
</evidence>
<proteinExistence type="predicted"/>
<evidence type="ECO:0000259" key="14">
    <source>
        <dbReference type="Pfam" id="PF12774"/>
    </source>
</evidence>
<gene>
    <name evidence="22" type="ORF">M9Y10_021203</name>
</gene>
<keyword evidence="5" id="KW-0067">ATP-binding</keyword>
<feature type="domain" description="Dynein heavy chain C-terminal" evidence="20">
    <location>
        <begin position="3756"/>
        <end position="3977"/>
    </location>
</feature>
<evidence type="ECO:0000256" key="8">
    <source>
        <dbReference type="ARBA" id="ARBA00023175"/>
    </source>
</evidence>
<evidence type="ECO:0008006" key="24">
    <source>
        <dbReference type="Google" id="ProtNLM"/>
    </source>
</evidence>
<feature type="coiled-coil region" evidence="10">
    <location>
        <begin position="2630"/>
        <end position="2685"/>
    </location>
</feature>
<dbReference type="InterPro" id="IPR024743">
    <property type="entry name" value="Dynein_HC_stalk"/>
</dbReference>
<evidence type="ECO:0000259" key="13">
    <source>
        <dbReference type="Pfam" id="PF08393"/>
    </source>
</evidence>
<dbReference type="Gene3D" id="1.20.58.1120">
    <property type="match status" value="1"/>
</dbReference>
<keyword evidence="4" id="KW-0547">Nucleotide-binding</keyword>
<feature type="domain" description="Dynein heavy chain region D6 P-loop" evidence="12">
    <location>
        <begin position="3456"/>
        <end position="3567"/>
    </location>
</feature>
<evidence type="ECO:0000256" key="7">
    <source>
        <dbReference type="ARBA" id="ARBA00023054"/>
    </source>
</evidence>
<dbReference type="Pfam" id="PF12777">
    <property type="entry name" value="MT"/>
    <property type="match status" value="1"/>
</dbReference>
<dbReference type="Gene3D" id="3.40.50.300">
    <property type="entry name" value="P-loop containing nucleotide triphosphate hydrolases"/>
    <property type="match status" value="5"/>
</dbReference>
<dbReference type="InterPro" id="IPR035699">
    <property type="entry name" value="AAA_6"/>
</dbReference>
<feature type="domain" description="Dynein heavy chain AAA lid" evidence="19">
    <location>
        <begin position="3599"/>
        <end position="3729"/>
    </location>
</feature>
<evidence type="ECO:0000313" key="23">
    <source>
        <dbReference type="Proteomes" id="UP001470230"/>
    </source>
</evidence>
<dbReference type="Gene3D" id="1.10.8.710">
    <property type="match status" value="1"/>
</dbReference>
<dbReference type="Pfam" id="PF18198">
    <property type="entry name" value="AAA_lid_11"/>
    <property type="match status" value="1"/>
</dbReference>
<dbReference type="Pfam" id="PF12775">
    <property type="entry name" value="AAA_7"/>
    <property type="match status" value="1"/>
</dbReference>
<dbReference type="PANTHER" id="PTHR45703">
    <property type="entry name" value="DYNEIN HEAVY CHAIN"/>
    <property type="match status" value="1"/>
</dbReference>
<dbReference type="InterPro" id="IPR041658">
    <property type="entry name" value="AAA_lid_11"/>
</dbReference>
<dbReference type="Pfam" id="PF17852">
    <property type="entry name" value="Dynein_AAA_lid"/>
    <property type="match status" value="1"/>
</dbReference>
<feature type="compositionally biased region" description="Basic and acidic residues" evidence="11">
    <location>
        <begin position="3985"/>
        <end position="3995"/>
    </location>
</feature>
<dbReference type="InterPro" id="IPR042222">
    <property type="entry name" value="Dynein_2_N"/>
</dbReference>
<evidence type="ECO:0000259" key="20">
    <source>
        <dbReference type="Pfam" id="PF18199"/>
    </source>
</evidence>
<dbReference type="Gene3D" id="3.20.180.20">
    <property type="entry name" value="Dynein heavy chain, N-terminal domain 2"/>
    <property type="match status" value="1"/>
</dbReference>
<feature type="domain" description="Dynein heavy chain ATP-binding dynein motor region" evidence="17">
    <location>
        <begin position="2983"/>
        <end position="3203"/>
    </location>
</feature>
<feature type="compositionally biased region" description="Basic and acidic residues" evidence="11">
    <location>
        <begin position="51"/>
        <end position="61"/>
    </location>
</feature>
<dbReference type="InterPro" id="IPR035706">
    <property type="entry name" value="AAA_9"/>
</dbReference>
<reference evidence="22 23" key="1">
    <citation type="submission" date="2024-04" db="EMBL/GenBank/DDBJ databases">
        <title>Tritrichomonas musculus Genome.</title>
        <authorList>
            <person name="Alves-Ferreira E."/>
            <person name="Grigg M."/>
            <person name="Lorenzi H."/>
            <person name="Galac M."/>
        </authorList>
    </citation>
    <scope>NUCLEOTIDE SEQUENCE [LARGE SCALE GENOMIC DNA]</scope>
    <source>
        <strain evidence="22 23">EAF2021</strain>
    </source>
</reference>
<dbReference type="Pfam" id="PF12774">
    <property type="entry name" value="AAA_6"/>
    <property type="match status" value="1"/>
</dbReference>
<comment type="subcellular location">
    <subcellularLocation>
        <location evidence="1">Cytoplasm</location>
        <location evidence="1">Cytoskeleton</location>
    </subcellularLocation>
</comment>
<evidence type="ECO:0000256" key="4">
    <source>
        <dbReference type="ARBA" id="ARBA00022741"/>
    </source>
</evidence>
<keyword evidence="8" id="KW-0505">Motor protein</keyword>
<dbReference type="InterPro" id="IPR042219">
    <property type="entry name" value="AAA_lid_11_sf"/>
</dbReference>
<dbReference type="Gene3D" id="1.20.920.30">
    <property type="match status" value="1"/>
</dbReference>
<dbReference type="InterPro" id="IPR041466">
    <property type="entry name" value="Dynein_AAA5_ext"/>
</dbReference>
<dbReference type="Pfam" id="PF18199">
    <property type="entry name" value="Dynein_C"/>
    <property type="match status" value="1"/>
</dbReference>
<dbReference type="Gene3D" id="1.10.472.130">
    <property type="match status" value="1"/>
</dbReference>
<evidence type="ECO:0000259" key="19">
    <source>
        <dbReference type="Pfam" id="PF18198"/>
    </source>
</evidence>
<evidence type="ECO:0000256" key="2">
    <source>
        <dbReference type="ARBA" id="ARBA00022490"/>
    </source>
</evidence>
<organism evidence="22 23">
    <name type="scientific">Tritrichomonas musculus</name>
    <dbReference type="NCBI Taxonomy" id="1915356"/>
    <lineage>
        <taxon>Eukaryota</taxon>
        <taxon>Metamonada</taxon>
        <taxon>Parabasalia</taxon>
        <taxon>Tritrichomonadida</taxon>
        <taxon>Tritrichomonadidae</taxon>
        <taxon>Tritrichomonas</taxon>
    </lineage>
</organism>
<feature type="domain" description="Dynein heavy chain hydrolytic ATP-binding dynein motor region" evidence="14">
    <location>
        <begin position="1337"/>
        <end position="1661"/>
    </location>
</feature>
<feature type="region of interest" description="Disordered" evidence="11">
    <location>
        <begin position="2524"/>
        <end position="2556"/>
    </location>
</feature>
<feature type="region of interest" description="Disordered" evidence="11">
    <location>
        <begin position="47"/>
        <end position="83"/>
    </location>
</feature>
<feature type="domain" description="Dynein heavy chain coiled coil stalk" evidence="15">
    <location>
        <begin position="2641"/>
        <end position="2953"/>
    </location>
</feature>
<evidence type="ECO:0000256" key="6">
    <source>
        <dbReference type="ARBA" id="ARBA00023017"/>
    </source>
</evidence>
<sequence>MSNDENSLQNNRARELRSRLLPRQLIHSRPLTINTTVAIKRPLTRQLNSRNPREKEFDRKQKSPVSTLLRPPLTPLPTKNITESNPVQDLESITDPFEFIEYIKKNNLTNEFAYLYPRNIIEDAEHPTRLVIIPASKASRQEFWNLSLKGLTHVKGSAVDFIPLDEWLTSLKQFQKLMKIPFFKFQRQWRLFRLWKSYVNRDKIKTAQTALTNDLFYAHFILRPAFIEIQRELYKLNQIKLFSVRHDRLYTLEQFTEDNSKHHDEIAQLFDDFFLKLEKIVQDACEKTIESLNTPEQNNKGKPTTPSPQQSSAPNASPLDLLIDHYNKTQHNYTNAFILDNSPTSLQFTQKAAHRAACAKIVRFIRLVDYVVIGALRNICFNSLLDLFGILESLHNRGLQRYKFTPKKPIGELMIPIEYSRMYSFLLQKATDIFDSPIFKVDVSYDEKLIWKPASDDVITRIGAIRNDYIDILFKVPRLIADPLFRPYITVDLKIDQFSVDKMSTPDLGQIIFNDIVYKETVKKQNDMIHQGYKLLKFFSSAFNKAIEIFEANQRFDISFLDSDRVTANDVREIIKELNEQEAFLNTILDKSEVGIFCCFMKAMKEKFVHSPKICLNKIKSQIPSVTKRFLEKYAEDINKANSELTEPIKDVSSFVSFIHSCEEHNNFSKELQRECDVIRDFYILANEQNILISQDEQFDYSALLPVHDDIKDALAASQGKIGSLMLKFIKILEESINKLHADTEEVTKIANDPKLSDPKTSIQEAANILVVLIARTDEIHELAKNYNNYQNVMNLQKTKFDDVNALVKDVKIKQLMWETKTLWQNETKEWFSANFNLIDPNLLIDKVGEYKNNATIAAKELPENPAADDLCATITDFSNLLPVVEDLKNPALQQTHIDQIELLLGSKIFGTGFTFRQLFDLHAFNYVDHIHMISTQASNEQKLNDMILKVKTDVEALQFTTSIFKGLKSSFILEGIDEISSVLENSMTTISSVRSSHYVSQLRKESDEWIRSLRQFKRCLEVLTECQNKLSFLINIITNSDITRSLSDELKEMNFVEKVWRNISSKVNDDPSAFNICTQNQTLVDLESANDIIEKILRSIEKYLESRRMGFPRLYFLSNRELMELISQSKDPTAIIPFLPRLFDGIYNVEFKSENHIPTITSIMNMQGEKIDVRPIKYRSSIENWLSSIEEVMQRGLRKEIKNSLQTYKEMVYEDWVAATNSQSTFVISQIEFFERVNLAFTSNDLYKSLTILLNEIEMNISTKSRLAQLNLSFIDRTKTQSLLSLDVLHRDILNHLFSNYSLTKSSKEWKIQLKYRWDDENKDILIQQENSVFHYGFEFLACHQRIVITMVTIPIFISLTNALYMKYGGSCYGPYGSGKTETIKELSKSFAVYCVNFNCSETIMAHQLSAMLRGIVQSGTWIILSDFCRVKPEVLSIIGEDFNSIRSASLANLKKFDMDGYEIQLNQQCGIFMTSSYEKFEQLPDSTRVYFRPVAMKTINYVAIIEIQLMSQGFSETHKYALKLASFIRACRDQFIHNNNYCFGMNTVTSILSIIMALKHSESQMSDDQIIVSAIKNVCLKTIDRNDIYHFKEILSSYFIDTKEEYVADPNFVQSLTETCSVLGFQLSPYLIERAEQFHESLGMYMGVIIVGETCVGKSTLIEMLEQTYYALSEVNELYFPIDKSLICPKTMTNSELWGYYNTDSNSWKEGIIEKVFSETQKVQHREQWIIFDGNIDPSWVENMNSALDETRTLTFDSLRRFKLNSQHHILFETADLSQASPSTISRCGVIHIDAPLLPWREFINSKIEQQIEPLFKDHPNLFSKFNEFIDSSLQSAFEYIKENVRQSIPIPLFGLFESFLNLFVVLCSSPEFQASYSAVAMSAIFAFSLAWGFGGYLDTSQRTNFDSFLRDTFSGQMTLPGRGLIYDWSIDLENGQWKNWSECVPSFFDTADDEFEIDPKNLKFYNVVVPTPETVRLTYIIKKMLLAKKNVIIRGPIGSGRRLLSRSILRDLMESDNCLYHTLQFSASTSSDRIHKFFSTMYEVQHSNRVLQPPGGKSSVLYVQDINTPFPDETNSIRSIELLCQLIALKGYRPLPNMEWLDVRNIALLAVGIPDRGLGSSLPSRLSRHCLNIKVPAPDSSTSFFIMNSIWQLYFRTYDDSVKSLIPKLAHVSIQVYESFQQLFPARRDKPFYFISLHDLMRLTESLLSARPKTIRNGQQLERLWYHEVVRTFSDRFENSEDVKKFDEMLMTIFKKLGSNQNATKLTTTLFGSFKSDEKGDKNYSEFENISKIIKTFDDVQNNSVNSRRNGNDKVTLFEHYAKHVARIARIFEKKRGHMLLVGKPGTGKKTIIRFAGLISECEIAEFDYSFNFREELKSLILRCGVNGKEIALVINHFQLDQPGVIDIINCIINSIDMTSFFSTEEIDKICTELVVYAKSSGENESHENLLRLFFERATAHLHVIVCLPSDFRYLQRFFSIYPSFMAMLHIDYCEEWPKSAFLQFANEKFKSNLKQIDDFGTEKESSLSHEEEDEEEEEEEEEEGGGNGGDKITNHKLVDTFTNLSFIVYEKVKEMTVKMKEELQMNYCVTPALFMKFVDLFIKNIKEHKKRYRDKMVRLLIGTDKLMKIEKLAKQLEIQLRDHEENLKERVHKDEILNDTIKKKQNDSESLINKIKNDQLESEKQQNANDSISKNHEAEFALVKPQLNHATQAMKKLKNEDLDEIKGLVEPPLPVKIVMEIICLLLSFEPNWKSAVMILSDPMFISNITTKFDEKSHVPVSVLNKIIDTMNDINFEKASSGDYSFAAQTICQWERALINYETVYRRVEPEQDQLMKASSTMQIARNKLKANQDKAKDIEEFLDTLKVEKDHTEREVRNLTDMVNDARSKMNRYHRLQESLQSDFDKWNEDINTLKNSSQFILGDTFLNTMYFIYLGPFTSTYRNEIVSQIKDECQKNKVLISPNYSFVNSMTDQSTIDKWIQFGLNDEITSLENAILIVESTKSPYIIDPYTYTTKWLKNIDFSDSQLVVMKPNSPNLHRSLEQYAKTGIPVLLEDVGERVDPALESLLTKKTFDQDDKHLIKINDRTVEFDDKFKLFLTTKLHSPQLLPQVFINTTVVMSIPTKEMLEKTELNSIFAAEYPELEEEREKVQQMLTADKRSLIQNQNRLIELLRKNEAAILDADIVVDAITSTKKASDELKEHIENLTVKINEFNTKRDKLSPVTERVGLLFDIAHSLSHISCIYSYSFEIFRNTSQRSVLNAPRDDPLKFESEEKMAEKRINDLKKAVTFDLFTSISESLFQKHRLLFAFIVACKVMLIEKRLPESQFRMFMYGTEIVESPFENPLPDHITNAQWNELHSIAKQIPSMKTLTNQIIAATDEFKKFVESNDNELPSEIFSSLSEFERILIIKIVIPQRVSFFVRNFIISTIGGEYIQCPTFTLESAYQLTKPRVPLIFFLNKNTNPRKGVELLSKSHEINGKVVSLSFGSNASLNIDNLMHLAVTRGDWLFIQNIHLSESLCRDLDVAVSSISKNTAHHDFRLFLTTEVTDKIPISLIRLSVKKSMEQPFSIKGNMLALTNLLDDQIYGQNEKTHLAFQITFLHSLLNVRSKYGAYGFHQHYYFPLSALEMTLKLVELNPSLNFSHWILSKITYGAAIFDTWDKRCFDTFVSTIITERCLSRGEAIIPSSSSYVTPNDETKEEWLKAVISMPDEDSPEIFGLSQNCESMLIQNDSNDFITFMNILTQKVTQAPSIESLIQLVHDTIQKVPSIERGQFDEDDLYFPSNTDPLDCVLASEVRFYRRLIAIMNETLRIMELQLTMKIMITPDVNMALFELLANKVPKKWRLMPGQSKLNNWISELSKKVDFFNTWIERGKPSCFNLSCFSNPRAFLYSLHLRYIKVNKNVPIEDLTFLVSFEEKMPVENDDKNGVIINGFLCNEMQFDKVKGELVKGGKNSLTECPPLRFKTMPKAQLLAAEEEKNVEGQKEGEIQGENVNEEKSEKDDGNDARKEKISQFQCPIYRIMSLNQCFNENDNLVTVINLPYAGDVQELVIDGAALYLANDK</sequence>
<dbReference type="InterPro" id="IPR027417">
    <property type="entry name" value="P-loop_NTPase"/>
</dbReference>
<evidence type="ECO:0000256" key="11">
    <source>
        <dbReference type="SAM" id="MobiDB-lite"/>
    </source>
</evidence>
<feature type="compositionally biased region" description="Basic and acidic residues" evidence="11">
    <location>
        <begin position="4002"/>
        <end position="4015"/>
    </location>
</feature>
<dbReference type="Gene3D" id="1.20.1270.280">
    <property type="match status" value="1"/>
</dbReference>
<evidence type="ECO:0000259" key="18">
    <source>
        <dbReference type="Pfam" id="PF17852"/>
    </source>
</evidence>
<keyword evidence="7 10" id="KW-0175">Coiled coil</keyword>
<keyword evidence="23" id="KW-1185">Reference proteome</keyword>
<evidence type="ECO:0000259" key="12">
    <source>
        <dbReference type="Pfam" id="PF03028"/>
    </source>
</evidence>
<evidence type="ECO:0000259" key="21">
    <source>
        <dbReference type="Pfam" id="PF22597"/>
    </source>
</evidence>
<feature type="compositionally biased region" description="Basic and acidic residues" evidence="11">
    <location>
        <begin position="2524"/>
        <end position="2533"/>
    </location>
</feature>
<feature type="domain" description="Dynein heavy chain AAA 5 extension" evidence="18">
    <location>
        <begin position="1829"/>
        <end position="1945"/>
    </location>
</feature>
<dbReference type="InterPro" id="IPR026983">
    <property type="entry name" value="DHC"/>
</dbReference>
<dbReference type="EMBL" id="JAPFFF010000031">
    <property type="protein sequence ID" value="KAK8845027.1"/>
    <property type="molecule type" value="Genomic_DNA"/>
</dbReference>
<feature type="compositionally biased region" description="Polar residues" evidence="11">
    <location>
        <begin position="291"/>
        <end position="302"/>
    </location>
</feature>
<feature type="region of interest" description="Disordered" evidence="11">
    <location>
        <begin position="3985"/>
        <end position="4015"/>
    </location>
</feature>
<dbReference type="Gene3D" id="1.20.140.100">
    <property type="entry name" value="Dynein heavy chain, N-terminal domain 2"/>
    <property type="match status" value="1"/>
</dbReference>
<evidence type="ECO:0000259" key="16">
    <source>
        <dbReference type="Pfam" id="PF12780"/>
    </source>
</evidence>
<dbReference type="InterPro" id="IPR054354">
    <property type="entry name" value="DYNC2H1-like_lid"/>
</dbReference>
<dbReference type="Gene3D" id="1.10.8.720">
    <property type="entry name" value="Region D6 of dynein motor"/>
    <property type="match status" value="1"/>
</dbReference>
<feature type="region of interest" description="Disordered" evidence="11">
    <location>
        <begin position="291"/>
        <end position="314"/>
    </location>
</feature>
<evidence type="ECO:0000256" key="1">
    <source>
        <dbReference type="ARBA" id="ARBA00004245"/>
    </source>
</evidence>
<feature type="coiled-coil region" evidence="10">
    <location>
        <begin position="2859"/>
        <end position="2893"/>
    </location>
</feature>